<accession>A0AAD7D6G5</accession>
<dbReference type="GO" id="GO:0016747">
    <property type="term" value="F:acyltransferase activity, transferring groups other than amino-acyl groups"/>
    <property type="evidence" value="ECO:0007669"/>
    <property type="project" value="InterPro"/>
</dbReference>
<organism evidence="6 7">
    <name type="scientific">Mycena rosella</name>
    <name type="common">Pink bonnet</name>
    <name type="synonym">Agaricus rosellus</name>
    <dbReference type="NCBI Taxonomy" id="1033263"/>
    <lineage>
        <taxon>Eukaryota</taxon>
        <taxon>Fungi</taxon>
        <taxon>Dikarya</taxon>
        <taxon>Basidiomycota</taxon>
        <taxon>Agaricomycotina</taxon>
        <taxon>Agaricomycetes</taxon>
        <taxon>Agaricomycetidae</taxon>
        <taxon>Agaricales</taxon>
        <taxon>Marasmiineae</taxon>
        <taxon>Mycenaceae</taxon>
        <taxon>Mycena</taxon>
    </lineage>
</organism>
<dbReference type="PANTHER" id="PTHR43792:SF8">
    <property type="entry name" value="[RIBOSOMAL PROTEIN US5]-ALANINE N-ACETYLTRANSFERASE"/>
    <property type="match status" value="1"/>
</dbReference>
<gene>
    <name evidence="6" type="ORF">B0H17DRAFT_1076321</name>
</gene>
<feature type="non-terminal residue" evidence="6">
    <location>
        <position position="200"/>
    </location>
</feature>
<evidence type="ECO:0000256" key="1">
    <source>
        <dbReference type="ARBA" id="ARBA00022679"/>
    </source>
</evidence>
<keyword evidence="7" id="KW-1185">Reference proteome</keyword>
<evidence type="ECO:0000313" key="7">
    <source>
        <dbReference type="Proteomes" id="UP001221757"/>
    </source>
</evidence>
<reference evidence="6" key="1">
    <citation type="submission" date="2023-03" db="EMBL/GenBank/DDBJ databases">
        <title>Massive genome expansion in bonnet fungi (Mycena s.s.) driven by repeated elements and novel gene families across ecological guilds.</title>
        <authorList>
            <consortium name="Lawrence Berkeley National Laboratory"/>
            <person name="Harder C.B."/>
            <person name="Miyauchi S."/>
            <person name="Viragh M."/>
            <person name="Kuo A."/>
            <person name="Thoen E."/>
            <person name="Andreopoulos B."/>
            <person name="Lu D."/>
            <person name="Skrede I."/>
            <person name="Drula E."/>
            <person name="Henrissat B."/>
            <person name="Morin E."/>
            <person name="Kohler A."/>
            <person name="Barry K."/>
            <person name="LaButti K."/>
            <person name="Morin E."/>
            <person name="Salamov A."/>
            <person name="Lipzen A."/>
            <person name="Mereny Z."/>
            <person name="Hegedus B."/>
            <person name="Baldrian P."/>
            <person name="Stursova M."/>
            <person name="Weitz H."/>
            <person name="Taylor A."/>
            <person name="Grigoriev I.V."/>
            <person name="Nagy L.G."/>
            <person name="Martin F."/>
            <person name="Kauserud H."/>
        </authorList>
    </citation>
    <scope>NUCLEOTIDE SEQUENCE</scope>
    <source>
        <strain evidence="6">CBHHK067</strain>
    </source>
</reference>
<dbReference type="InterPro" id="IPR016181">
    <property type="entry name" value="Acyl_CoA_acyltransferase"/>
</dbReference>
<dbReference type="Gene3D" id="3.40.630.30">
    <property type="match status" value="1"/>
</dbReference>
<sequence length="200" mass="22317">DVEAVYALDSIPDVARYQTWPPRTRAEAKEFVDWTTVAAADVPRVSVSQAVSITAPPENAPPRNSRPTRSMSKDSTSNTIDIGARTAELFYSFMPSARAQGYATEAVEALIGMLSSESERRSVPPFDRLIIQCDPRNVRSSRLAERMGFVLESYTEKDFECKREWVGVTLRYSRKLDMRIGSVHRAGPAAVVLRPVDSDF</sequence>
<feature type="compositionally biased region" description="Polar residues" evidence="4">
    <location>
        <begin position="65"/>
        <end position="78"/>
    </location>
</feature>
<dbReference type="AlphaFoldDB" id="A0AAD7D6G5"/>
<dbReference type="PANTHER" id="PTHR43792">
    <property type="entry name" value="GNAT FAMILY, PUTATIVE (AFU_ORTHOLOGUE AFUA_3G00765)-RELATED-RELATED"/>
    <property type="match status" value="1"/>
</dbReference>
<comment type="similarity">
    <text evidence="3">Belongs to the acetyltransferase family. RimJ subfamily.</text>
</comment>
<dbReference type="Proteomes" id="UP001221757">
    <property type="component" value="Unassembled WGS sequence"/>
</dbReference>
<proteinExistence type="inferred from homology"/>
<evidence type="ECO:0000313" key="6">
    <source>
        <dbReference type="EMBL" id="KAJ7681531.1"/>
    </source>
</evidence>
<feature type="domain" description="N-acetyltransferase" evidence="5">
    <location>
        <begin position="1"/>
        <end position="150"/>
    </location>
</feature>
<protein>
    <submittedName>
        <fullName evidence="6">GNAT domain-containing protein</fullName>
    </submittedName>
</protein>
<comment type="caution">
    <text evidence="6">The sequence shown here is derived from an EMBL/GenBank/DDBJ whole genome shotgun (WGS) entry which is preliminary data.</text>
</comment>
<evidence type="ECO:0000256" key="2">
    <source>
        <dbReference type="ARBA" id="ARBA00023315"/>
    </source>
</evidence>
<dbReference type="InterPro" id="IPR000182">
    <property type="entry name" value="GNAT_dom"/>
</dbReference>
<keyword evidence="2" id="KW-0012">Acyltransferase</keyword>
<feature type="region of interest" description="Disordered" evidence="4">
    <location>
        <begin position="50"/>
        <end position="78"/>
    </location>
</feature>
<name>A0AAD7D6G5_MYCRO</name>
<keyword evidence="1" id="KW-0808">Transferase</keyword>
<dbReference type="SUPFAM" id="SSF55729">
    <property type="entry name" value="Acyl-CoA N-acyltransferases (Nat)"/>
    <property type="match status" value="1"/>
</dbReference>
<dbReference type="InterPro" id="IPR051531">
    <property type="entry name" value="N-acetyltransferase"/>
</dbReference>
<evidence type="ECO:0000256" key="4">
    <source>
        <dbReference type="SAM" id="MobiDB-lite"/>
    </source>
</evidence>
<evidence type="ECO:0000256" key="3">
    <source>
        <dbReference type="ARBA" id="ARBA00038502"/>
    </source>
</evidence>
<evidence type="ECO:0000259" key="5">
    <source>
        <dbReference type="Pfam" id="PF13302"/>
    </source>
</evidence>
<dbReference type="Pfam" id="PF13302">
    <property type="entry name" value="Acetyltransf_3"/>
    <property type="match status" value="1"/>
</dbReference>
<dbReference type="EMBL" id="JARKIE010000117">
    <property type="protein sequence ID" value="KAJ7681531.1"/>
    <property type="molecule type" value="Genomic_DNA"/>
</dbReference>